<dbReference type="PANTHER" id="PTHR43475">
    <property type="entry name" value="METHYLTHIORIBOSE-1-PHOSPHATE ISOMERASE"/>
    <property type="match status" value="1"/>
</dbReference>
<feature type="binding site" evidence="2">
    <location>
        <position position="192"/>
    </location>
    <ligand>
        <name>substrate</name>
    </ligand>
</feature>
<dbReference type="SUPFAM" id="SSF100950">
    <property type="entry name" value="NagB/RpiA/CoA transferase-like"/>
    <property type="match status" value="1"/>
</dbReference>
<dbReference type="EMBL" id="LQMQ01000056">
    <property type="protein sequence ID" value="KUO39735.1"/>
    <property type="molecule type" value="Genomic_DNA"/>
</dbReference>
<gene>
    <name evidence="3" type="ORF">APZ16_03780</name>
</gene>
<dbReference type="GO" id="GO:0019509">
    <property type="term" value="P:L-methionine salvage from methylthioadenosine"/>
    <property type="evidence" value="ECO:0007669"/>
    <property type="project" value="UniProtKB-UniRule"/>
</dbReference>
<dbReference type="Gene3D" id="3.40.50.10470">
    <property type="entry name" value="Translation initiation factor eif-2b, domain 2"/>
    <property type="match status" value="1"/>
</dbReference>
<dbReference type="InterPro" id="IPR005251">
    <property type="entry name" value="IF-M1Pi"/>
</dbReference>
<dbReference type="FunFam" id="3.40.50.10470:FF:000006">
    <property type="entry name" value="Methylthioribose-1-phosphate isomerase"/>
    <property type="match status" value="1"/>
</dbReference>
<dbReference type="InterPro" id="IPR042529">
    <property type="entry name" value="IF_2B-like_C"/>
</dbReference>
<protein>
    <recommendedName>
        <fullName evidence="2">Putative methylthioribose-1-phosphate isomerase</fullName>
        <shortName evidence="2">M1Pi</shortName>
        <shortName evidence="2">MTR-1-P isomerase</shortName>
        <ecNumber evidence="2">5.3.1.23</ecNumber>
    </recommendedName>
    <alternativeName>
        <fullName evidence="2">MTNA-like protein</fullName>
        <shortName evidence="2">aMTNA</shortName>
    </alternativeName>
    <alternativeName>
        <fullName evidence="2">S-methyl-5-thioribose-1-phosphate isomerase</fullName>
    </alternativeName>
</protein>
<organism evidence="3 4">
    <name type="scientific">Hadarchaeum yellowstonense</name>
    <dbReference type="NCBI Taxonomy" id="1776334"/>
    <lineage>
        <taxon>Archaea</taxon>
        <taxon>Methanobacteriati</taxon>
        <taxon>Candidatus Hadarchaeota</taxon>
        <taxon>Candidatus Hadarchaeia</taxon>
        <taxon>Candidatus Hadarchaeales</taxon>
        <taxon>Candidatus Hadarchaeaceae</taxon>
        <taxon>Candidatus Hadarchaeum</taxon>
    </lineage>
</organism>
<evidence type="ECO:0000256" key="1">
    <source>
        <dbReference type="ARBA" id="ARBA00023235"/>
    </source>
</evidence>
<dbReference type="GO" id="GO:0046523">
    <property type="term" value="F:S-methyl-5-thioribose-1-phosphate isomerase activity"/>
    <property type="evidence" value="ECO:0007669"/>
    <property type="project" value="UniProtKB-UniRule"/>
</dbReference>
<dbReference type="NCBIfam" id="TIGR00512">
    <property type="entry name" value="salvage_mtnA"/>
    <property type="match status" value="1"/>
</dbReference>
<feature type="site" description="Transition state stabilizer" evidence="2">
    <location>
        <position position="153"/>
    </location>
</feature>
<feature type="binding site" evidence="2">
    <location>
        <begin position="243"/>
        <end position="244"/>
    </location>
    <ligand>
        <name>substrate</name>
    </ligand>
</feature>
<dbReference type="NCBIfam" id="TIGR00524">
    <property type="entry name" value="eIF-2B_rel"/>
    <property type="match status" value="1"/>
</dbReference>
<dbReference type="NCBIfam" id="NF004326">
    <property type="entry name" value="PRK05720.1"/>
    <property type="match status" value="1"/>
</dbReference>
<comment type="catalytic activity">
    <reaction evidence="2">
        <text>5-(methylsulfanyl)-alpha-D-ribose 1-phosphate = 5-(methylsulfanyl)-D-ribulose 1-phosphate</text>
        <dbReference type="Rhea" id="RHEA:19989"/>
        <dbReference type="ChEBI" id="CHEBI:58533"/>
        <dbReference type="ChEBI" id="CHEBI:58548"/>
        <dbReference type="EC" id="5.3.1.23"/>
    </reaction>
</comment>
<proteinExistence type="inferred from homology"/>
<dbReference type="InterPro" id="IPR000649">
    <property type="entry name" value="IF-2B-related"/>
</dbReference>
<keyword evidence="2" id="KW-0486">Methionine biosynthesis</keyword>
<evidence type="ECO:0000313" key="3">
    <source>
        <dbReference type="EMBL" id="KUO39735.1"/>
    </source>
</evidence>
<sequence length="339" mass="36328">MRTIELRGNEVILIDQTQLPQRLVRVRCRSAGEVAAAIEGMKIRGAPALAAAAAMALAVTALRSRARTKERLLRELESAGRRIGRTRPTAVNLFVGLERALSAARAAPDVASARAAVVQEAKNIAEEDVRVNRRIGENGAALLDVGDVVLTHCNAGSLATVDYGTALGVIRAAHRAGKKIKVIATETRPLLQGARLTAWELRREKIPVTVVTDGMVGYLMAKGMVDKVVVGADRIAANGDAANKIGTYSIAVLAKEHGVPFYIAAPLSTFDPNLKTGAEIPIEERRPEEVIFFRGVRVVPKGVSVFNPAFDVTPARYITAFITEKGVVKPGELSKLFKS</sequence>
<name>A0A147JTA4_HADYE</name>
<dbReference type="InterPro" id="IPR037171">
    <property type="entry name" value="NagB/RpiA_transferase-like"/>
</dbReference>
<feature type="binding site" evidence="2">
    <location>
        <begin position="44"/>
        <end position="46"/>
    </location>
    <ligand>
        <name>substrate</name>
    </ligand>
</feature>
<dbReference type="HAMAP" id="MF_01678">
    <property type="entry name" value="Salvage_MtnA"/>
    <property type="match status" value="1"/>
</dbReference>
<evidence type="ECO:0000256" key="2">
    <source>
        <dbReference type="HAMAP-Rule" id="MF_01678"/>
    </source>
</evidence>
<feature type="active site" description="Proton donor" evidence="2">
    <location>
        <position position="233"/>
    </location>
</feature>
<dbReference type="FunFam" id="1.20.120.420:FF:000003">
    <property type="entry name" value="Methylthioribose-1-phosphate isomerase"/>
    <property type="match status" value="1"/>
</dbReference>
<keyword evidence="1 2" id="KW-0413">Isomerase</keyword>
<dbReference type="STRING" id="1776334.APZ16_03780"/>
<dbReference type="InterPro" id="IPR011559">
    <property type="entry name" value="Initiation_fac_2B_a/b/d"/>
</dbReference>
<dbReference type="PANTHER" id="PTHR43475:SF1">
    <property type="entry name" value="METHYLTHIORIBOSE-1-PHOSPHATE ISOMERASE"/>
    <property type="match status" value="1"/>
</dbReference>
<comment type="caution">
    <text evidence="3">The sequence shown here is derived from an EMBL/GenBank/DDBJ whole genome shotgun (WGS) entry which is preliminary data.</text>
</comment>
<comment type="function">
    <text evidence="2">Catalyzes the interconversion of methylthioribose-1-phosphate (MTR-1-P) into methylthioribulose-1-phosphate (MTRu-1-P).</text>
</comment>
<dbReference type="Pfam" id="PF01008">
    <property type="entry name" value="IF-2B"/>
    <property type="match status" value="1"/>
</dbReference>
<feature type="binding site" evidence="2">
    <location>
        <position position="87"/>
    </location>
    <ligand>
        <name>substrate</name>
    </ligand>
</feature>
<reference evidence="3 4" key="1">
    <citation type="journal article" date="2016" name="Nat. Microbiol.">
        <title>Genomic inference of the metabolism of cosmopolitan subsurface Archaea, Hadesarchaea.</title>
        <authorList>
            <person name="Baker B.J."/>
            <person name="Saw J.H."/>
            <person name="Lind A.E."/>
            <person name="Lazar C.S."/>
            <person name="Hinrichs K.-U."/>
            <person name="Teske A.P."/>
            <person name="Ettema T.J."/>
        </authorList>
    </citation>
    <scope>NUCLEOTIDE SEQUENCE [LARGE SCALE GENOMIC DNA]</scope>
</reference>
<comment type="similarity">
    <text evidence="2">Belongs to the EIF-2B alpha/beta/delta subunits family. MtnA subfamily.</text>
</comment>
<keyword evidence="2" id="KW-0028">Amino-acid biosynthesis</keyword>
<dbReference type="InterPro" id="IPR027363">
    <property type="entry name" value="M1Pi_N"/>
</dbReference>
<dbReference type="EC" id="5.3.1.23" evidence="2"/>
<evidence type="ECO:0000313" key="4">
    <source>
        <dbReference type="Proteomes" id="UP000074294"/>
    </source>
</evidence>
<dbReference type="Proteomes" id="UP000074294">
    <property type="component" value="Unassembled WGS sequence"/>
</dbReference>
<accession>A0A147JTA4</accession>
<dbReference type="AlphaFoldDB" id="A0A147JTA4"/>
<dbReference type="Gene3D" id="1.20.120.420">
    <property type="entry name" value="translation initiation factor eif-2b, domain 1"/>
    <property type="match status" value="1"/>
</dbReference>